<evidence type="ECO:0008006" key="4">
    <source>
        <dbReference type="Google" id="ProtNLM"/>
    </source>
</evidence>
<dbReference type="Proteomes" id="UP000282211">
    <property type="component" value="Unassembled WGS sequence"/>
</dbReference>
<keyword evidence="1" id="KW-1133">Transmembrane helix</keyword>
<feature type="transmembrane region" description="Helical" evidence="1">
    <location>
        <begin position="285"/>
        <end position="307"/>
    </location>
</feature>
<dbReference type="Gene3D" id="1.25.40.10">
    <property type="entry name" value="Tetratricopeptide repeat domain"/>
    <property type="match status" value="1"/>
</dbReference>
<feature type="transmembrane region" description="Helical" evidence="1">
    <location>
        <begin position="254"/>
        <end position="273"/>
    </location>
</feature>
<dbReference type="SUPFAM" id="SSF48452">
    <property type="entry name" value="TPR-like"/>
    <property type="match status" value="1"/>
</dbReference>
<feature type="transmembrane region" description="Helical" evidence="1">
    <location>
        <begin position="217"/>
        <end position="242"/>
    </location>
</feature>
<comment type="caution">
    <text evidence="2">The sequence shown here is derived from an EMBL/GenBank/DDBJ whole genome shotgun (WGS) entry which is preliminary data.</text>
</comment>
<protein>
    <recommendedName>
        <fullName evidence="4">Tetratricopeptide repeat protein</fullName>
    </recommendedName>
</protein>
<dbReference type="InterPro" id="IPR011990">
    <property type="entry name" value="TPR-like_helical_dom_sf"/>
</dbReference>
<evidence type="ECO:0000313" key="2">
    <source>
        <dbReference type="EMBL" id="RKQ71662.1"/>
    </source>
</evidence>
<accession>A0A420WL74</accession>
<keyword evidence="3" id="KW-1185">Reference proteome</keyword>
<reference evidence="2 3" key="1">
    <citation type="submission" date="2018-10" db="EMBL/GenBank/DDBJ databases">
        <title>Genomic Encyclopedia of Type Strains, Phase IV (KMG-IV): sequencing the most valuable type-strain genomes for metagenomic binning, comparative biology and taxonomic classification.</title>
        <authorList>
            <person name="Goeker M."/>
        </authorList>
    </citation>
    <scope>NUCLEOTIDE SEQUENCE [LARGE SCALE GENOMIC DNA]</scope>
    <source>
        <strain evidence="2 3">DSM 22008</strain>
    </source>
</reference>
<proteinExistence type="predicted"/>
<dbReference type="AlphaFoldDB" id="A0A420WL74"/>
<keyword evidence="1" id="KW-0812">Transmembrane</keyword>
<keyword evidence="1" id="KW-0472">Membrane</keyword>
<evidence type="ECO:0000313" key="3">
    <source>
        <dbReference type="Proteomes" id="UP000282211"/>
    </source>
</evidence>
<gene>
    <name evidence="2" type="ORF">DES40_0989</name>
</gene>
<dbReference type="RefSeq" id="WP_121099417.1">
    <property type="nucleotide sequence ID" value="NZ_RBII01000001.1"/>
</dbReference>
<dbReference type="InParanoid" id="A0A420WL74"/>
<organism evidence="2 3">
    <name type="scientific">Litorimonas taeanensis</name>
    <dbReference type="NCBI Taxonomy" id="568099"/>
    <lineage>
        <taxon>Bacteria</taxon>
        <taxon>Pseudomonadati</taxon>
        <taxon>Pseudomonadota</taxon>
        <taxon>Alphaproteobacteria</taxon>
        <taxon>Maricaulales</taxon>
        <taxon>Robiginitomaculaceae</taxon>
    </lineage>
</organism>
<sequence length="322" mass="36526">MAEDLDAKIVTAEAMLRAGNYARAKELSQEVLKKQDDHLEAFEVLYEIRTIDAEFDRALALALWRLERLPNCPYANVSHLHALCLLKRKQEATKTFKLLQTRLGNHPFELQRAELLYAYAFKRPKETRKLIAIARESGRFDSKWLDALESDMHADSGHIFTSRKMLSQALKESPMDADLLYDMSVTNVLTGHLPSAIKQAKRAKEINPPMAPAYNEVIIVATMGLIPLFWGAMSFLVLNASFVTRLPYLVRIPFNYLFMAIGIIIAMAIPLTMDALNINVPALNALILFGNIGFTLYLLFGFQHVGLRRAKKKNNISLNRDY</sequence>
<name>A0A420WL74_9PROT</name>
<evidence type="ECO:0000256" key="1">
    <source>
        <dbReference type="SAM" id="Phobius"/>
    </source>
</evidence>
<dbReference type="EMBL" id="RBII01000001">
    <property type="protein sequence ID" value="RKQ71662.1"/>
    <property type="molecule type" value="Genomic_DNA"/>
</dbReference>